<feature type="compositionally biased region" description="Low complexity" evidence="1">
    <location>
        <begin position="57"/>
        <end position="79"/>
    </location>
</feature>
<evidence type="ECO:0000256" key="1">
    <source>
        <dbReference type="SAM" id="MobiDB-lite"/>
    </source>
</evidence>
<dbReference type="AlphaFoldDB" id="A0A9P6DIX0"/>
<gene>
    <name evidence="2" type="ORF">BDN71DRAFT_1260483</name>
</gene>
<feature type="compositionally biased region" description="Pro residues" evidence="1">
    <location>
        <begin position="240"/>
        <end position="258"/>
    </location>
</feature>
<dbReference type="Proteomes" id="UP000807025">
    <property type="component" value="Unassembled WGS sequence"/>
</dbReference>
<dbReference type="EMBL" id="MU154529">
    <property type="protein sequence ID" value="KAF9500034.1"/>
    <property type="molecule type" value="Genomic_DNA"/>
</dbReference>
<accession>A0A9P6DIX0</accession>
<evidence type="ECO:0000313" key="2">
    <source>
        <dbReference type="EMBL" id="KAF9500034.1"/>
    </source>
</evidence>
<feature type="region of interest" description="Disordered" evidence="1">
    <location>
        <begin position="327"/>
        <end position="350"/>
    </location>
</feature>
<feature type="region of interest" description="Disordered" evidence="1">
    <location>
        <begin position="1"/>
        <end position="38"/>
    </location>
</feature>
<feature type="compositionally biased region" description="Low complexity" evidence="1">
    <location>
        <begin position="1"/>
        <end position="27"/>
    </location>
</feature>
<evidence type="ECO:0000313" key="3">
    <source>
        <dbReference type="Proteomes" id="UP000807025"/>
    </source>
</evidence>
<feature type="compositionally biased region" description="Low complexity" evidence="1">
    <location>
        <begin position="213"/>
        <end position="239"/>
    </location>
</feature>
<feature type="compositionally biased region" description="Polar residues" evidence="1">
    <location>
        <begin position="97"/>
        <end position="113"/>
    </location>
</feature>
<comment type="caution">
    <text evidence="2">The sequence shown here is derived from an EMBL/GenBank/DDBJ whole genome shotgun (WGS) entry which is preliminary data.</text>
</comment>
<organism evidence="2 3">
    <name type="scientific">Pleurotus eryngii</name>
    <name type="common">Boletus of the steppes</name>
    <dbReference type="NCBI Taxonomy" id="5323"/>
    <lineage>
        <taxon>Eukaryota</taxon>
        <taxon>Fungi</taxon>
        <taxon>Dikarya</taxon>
        <taxon>Basidiomycota</taxon>
        <taxon>Agaricomycotina</taxon>
        <taxon>Agaricomycetes</taxon>
        <taxon>Agaricomycetidae</taxon>
        <taxon>Agaricales</taxon>
        <taxon>Pleurotineae</taxon>
        <taxon>Pleurotaceae</taxon>
        <taxon>Pleurotus</taxon>
    </lineage>
</organism>
<feature type="region of interest" description="Disordered" evidence="1">
    <location>
        <begin position="53"/>
        <end position="264"/>
    </location>
</feature>
<protein>
    <submittedName>
        <fullName evidence="2">Uncharacterized protein</fullName>
    </submittedName>
</protein>
<reference evidence="2" key="1">
    <citation type="submission" date="2020-11" db="EMBL/GenBank/DDBJ databases">
        <authorList>
            <consortium name="DOE Joint Genome Institute"/>
            <person name="Ahrendt S."/>
            <person name="Riley R."/>
            <person name="Andreopoulos W."/>
            <person name="Labutti K."/>
            <person name="Pangilinan J."/>
            <person name="Ruiz-Duenas F.J."/>
            <person name="Barrasa J.M."/>
            <person name="Sanchez-Garcia M."/>
            <person name="Camarero S."/>
            <person name="Miyauchi S."/>
            <person name="Serrano A."/>
            <person name="Linde D."/>
            <person name="Babiker R."/>
            <person name="Drula E."/>
            <person name="Ayuso-Fernandez I."/>
            <person name="Pacheco R."/>
            <person name="Padilla G."/>
            <person name="Ferreira P."/>
            <person name="Barriuso J."/>
            <person name="Kellner H."/>
            <person name="Castanera R."/>
            <person name="Alfaro M."/>
            <person name="Ramirez L."/>
            <person name="Pisabarro A.G."/>
            <person name="Kuo A."/>
            <person name="Tritt A."/>
            <person name="Lipzen A."/>
            <person name="He G."/>
            <person name="Yan M."/>
            <person name="Ng V."/>
            <person name="Cullen D."/>
            <person name="Martin F."/>
            <person name="Rosso M.-N."/>
            <person name="Henrissat B."/>
            <person name="Hibbett D."/>
            <person name="Martinez A.T."/>
            <person name="Grigoriev I.V."/>
        </authorList>
    </citation>
    <scope>NUCLEOTIDE SEQUENCE</scope>
    <source>
        <strain evidence="2">ATCC 90797</strain>
    </source>
</reference>
<keyword evidence="3" id="KW-1185">Reference proteome</keyword>
<proteinExistence type="predicted"/>
<sequence length="440" mass="47741">MAVGMVVSSPPSPSLSMPSVPSSPSLRRSPRIHPRHGLTSVAADVAAFSIQMRKRQPAVVDATPPSSSVASSSSSLATPPTTPNVGARKRQRRPSQFPASSAETPSRCTSKHQLLTPRSIRATKRQRTSPSPSGMKLRRTTPADPAAGKGSARKGKKKLTDWIPLELSPRTPAAGGGQSRRSENSTPVMLGEPRPLGLGMATRSASRRREMGLAPPVSSASSPPSSPRLKPSLSMHLMPPLSPLSSAPPSPLSTPPTSPIGDDNMDVDTPIPRPTNVEMSTNNDRRLCCTSAKLLQQLPLPSSLHHCPNYGADRLRRRLRDYRNSSLTMRRSSPKPNPRESLCWRNTSGNQSRVPTTWKCCMKTLAVMKTRISTALTRIQRLRQPRVSGMDPEWTPVRVWKVVRITMITLIIVMVETQEGTTMGMTAAVTAVRVLRSNRG</sequence>
<name>A0A9P6DIX0_PLEER</name>